<evidence type="ECO:0000313" key="1">
    <source>
        <dbReference type="EMBL" id="RMC35047.1"/>
    </source>
</evidence>
<comment type="caution">
    <text evidence="1">The sequence shown here is derived from an EMBL/GenBank/DDBJ whole genome shotgun (WGS) entry which is preliminary data.</text>
</comment>
<keyword evidence="2" id="KW-1185">Reference proteome</keyword>
<gene>
    <name evidence="1" type="ORF">C9E81_13330</name>
</gene>
<reference evidence="1 2" key="1">
    <citation type="submission" date="2018-07" db="EMBL/GenBank/DDBJ databases">
        <authorList>
            <person name="Zhang Y."/>
            <person name="Wang L."/>
            <person name="Ma S."/>
        </authorList>
    </citation>
    <scope>NUCLEOTIDE SEQUENCE [LARGE SCALE GENOMIC DNA]</scope>
    <source>
        <strain evidence="1 2">4-2</strain>
    </source>
</reference>
<organism evidence="1 2">
    <name type="scientific">Paracoccus alkanivorans</name>
    <dbReference type="NCBI Taxonomy" id="2116655"/>
    <lineage>
        <taxon>Bacteria</taxon>
        <taxon>Pseudomonadati</taxon>
        <taxon>Pseudomonadota</taxon>
        <taxon>Alphaproteobacteria</taxon>
        <taxon>Rhodobacterales</taxon>
        <taxon>Paracoccaceae</taxon>
        <taxon>Paracoccus</taxon>
    </lineage>
</organism>
<dbReference type="EMBL" id="QOKZ01000004">
    <property type="protein sequence ID" value="RMC35047.1"/>
    <property type="molecule type" value="Genomic_DNA"/>
</dbReference>
<dbReference type="SUPFAM" id="SSF46689">
    <property type="entry name" value="Homeodomain-like"/>
    <property type="match status" value="1"/>
</dbReference>
<sequence length="144" mass="15534">MVWFSMGRCATDKGDAELGMRDRQKRSMHAIATEAVIGVEILYGHFPQRFDLIKAIIRHKVGACVDCASTAVKAREPGQGAGDVGSETCGTCQDQARFGPTLHSGDTACQSLLDYVFICLAPAANSSLPKTALQFVFPSTRHPF</sequence>
<dbReference type="AlphaFoldDB" id="A0A3M0MUQ2"/>
<proteinExistence type="predicted"/>
<evidence type="ECO:0000313" key="2">
    <source>
        <dbReference type="Proteomes" id="UP000273516"/>
    </source>
</evidence>
<dbReference type="Gene3D" id="1.10.357.10">
    <property type="entry name" value="Tetracycline Repressor, domain 2"/>
    <property type="match status" value="1"/>
</dbReference>
<accession>A0A3M0MUQ2</accession>
<dbReference type="InterPro" id="IPR009057">
    <property type="entry name" value="Homeodomain-like_sf"/>
</dbReference>
<protein>
    <submittedName>
        <fullName evidence="1">Uncharacterized protein</fullName>
    </submittedName>
</protein>
<dbReference type="Proteomes" id="UP000273516">
    <property type="component" value="Unassembled WGS sequence"/>
</dbReference>
<name>A0A3M0MUQ2_9RHOB</name>